<evidence type="ECO:0000256" key="3">
    <source>
        <dbReference type="ARBA" id="ARBA00023163"/>
    </source>
</evidence>
<keyword evidence="1" id="KW-0805">Transcription regulation</keyword>
<keyword evidence="2" id="KW-0238">DNA-binding</keyword>
<dbReference type="InterPro" id="IPR036388">
    <property type="entry name" value="WH-like_DNA-bd_sf"/>
</dbReference>
<dbReference type="SUPFAM" id="SSF46785">
    <property type="entry name" value="Winged helix' DNA-binding domain"/>
    <property type="match status" value="1"/>
</dbReference>
<proteinExistence type="predicted"/>
<dbReference type="EMBL" id="CP087994">
    <property type="protein sequence ID" value="UYO63972.1"/>
    <property type="molecule type" value="Genomic_DNA"/>
</dbReference>
<organism evidence="5 6">
    <name type="scientific">Acetobacterium wieringae</name>
    <dbReference type="NCBI Taxonomy" id="52694"/>
    <lineage>
        <taxon>Bacteria</taxon>
        <taxon>Bacillati</taxon>
        <taxon>Bacillota</taxon>
        <taxon>Clostridia</taxon>
        <taxon>Eubacteriales</taxon>
        <taxon>Eubacteriaceae</taxon>
        <taxon>Acetobacterium</taxon>
    </lineage>
</organism>
<dbReference type="SUPFAM" id="SSF64288">
    <property type="entry name" value="Chorismate lyase-like"/>
    <property type="match status" value="1"/>
</dbReference>
<dbReference type="InterPro" id="IPR036390">
    <property type="entry name" value="WH_DNA-bd_sf"/>
</dbReference>
<sequence>MIQQIKSNYNKKFRICPEYQKMIDTVKDKIMSGELNPGDLLRSESFLSAEFNLSQPNVTRGLAVLKNEGYIFSIAGKGNYVGKKNSDPYELYFDELITLEKKYDEIKITEVNLIRPNNEICAHLKIHCSKLVVRIKRVYMDEKSAKIFEIIYAPYYRGMPIVEREINYSEFPEKVAAKKNTNPMTKKLHIKAGVVNGEVRRIFNANAGDAVLIVEQKKIDDRNHPITWSRLYFYGEVNKLSAVASL</sequence>
<keyword evidence="6" id="KW-1185">Reference proteome</keyword>
<dbReference type="InterPro" id="IPR028978">
    <property type="entry name" value="Chorismate_lyase_/UTRA_dom_sf"/>
</dbReference>
<dbReference type="Proteomes" id="UP001163550">
    <property type="component" value="Chromosome"/>
</dbReference>
<dbReference type="Pfam" id="PF07702">
    <property type="entry name" value="UTRA"/>
    <property type="match status" value="1"/>
</dbReference>
<evidence type="ECO:0000313" key="6">
    <source>
        <dbReference type="Proteomes" id="UP001163550"/>
    </source>
</evidence>
<keyword evidence="3" id="KW-0804">Transcription</keyword>
<dbReference type="Pfam" id="PF00392">
    <property type="entry name" value="GntR"/>
    <property type="match status" value="1"/>
</dbReference>
<protein>
    <submittedName>
        <fullName evidence="5">GntR family transcriptional regulator</fullName>
    </submittedName>
</protein>
<dbReference type="PROSITE" id="PS50949">
    <property type="entry name" value="HTH_GNTR"/>
    <property type="match status" value="1"/>
</dbReference>
<dbReference type="InterPro" id="IPR011663">
    <property type="entry name" value="UTRA"/>
</dbReference>
<dbReference type="InterPro" id="IPR000524">
    <property type="entry name" value="Tscrpt_reg_HTH_GntR"/>
</dbReference>
<dbReference type="SMART" id="SM00345">
    <property type="entry name" value="HTH_GNTR"/>
    <property type="match status" value="1"/>
</dbReference>
<dbReference type="CDD" id="cd07377">
    <property type="entry name" value="WHTH_GntR"/>
    <property type="match status" value="1"/>
</dbReference>
<gene>
    <name evidence="5" type="ORF">LNN31_06015</name>
</gene>
<accession>A0ABY6HHH3</accession>
<evidence type="ECO:0000313" key="5">
    <source>
        <dbReference type="EMBL" id="UYO63972.1"/>
    </source>
</evidence>
<dbReference type="PANTHER" id="PTHR44846:SF1">
    <property type="entry name" value="MANNOSYL-D-GLYCERATE TRANSPORT_METABOLISM SYSTEM REPRESSOR MNGR-RELATED"/>
    <property type="match status" value="1"/>
</dbReference>
<evidence type="ECO:0000256" key="1">
    <source>
        <dbReference type="ARBA" id="ARBA00023015"/>
    </source>
</evidence>
<evidence type="ECO:0000259" key="4">
    <source>
        <dbReference type="PROSITE" id="PS50949"/>
    </source>
</evidence>
<name>A0ABY6HHH3_9FIRM</name>
<dbReference type="RefSeq" id="WP_263993062.1">
    <property type="nucleotide sequence ID" value="NZ_CP087994.1"/>
</dbReference>
<dbReference type="PANTHER" id="PTHR44846">
    <property type="entry name" value="MANNOSYL-D-GLYCERATE TRANSPORT/METABOLISM SYSTEM REPRESSOR MNGR-RELATED"/>
    <property type="match status" value="1"/>
</dbReference>
<dbReference type="SMART" id="SM00866">
    <property type="entry name" value="UTRA"/>
    <property type="match status" value="1"/>
</dbReference>
<dbReference type="InterPro" id="IPR050679">
    <property type="entry name" value="Bact_HTH_transcr_reg"/>
</dbReference>
<feature type="domain" description="HTH gntR-type" evidence="4">
    <location>
        <begin position="16"/>
        <end position="84"/>
    </location>
</feature>
<dbReference type="Gene3D" id="1.10.10.10">
    <property type="entry name" value="Winged helix-like DNA-binding domain superfamily/Winged helix DNA-binding domain"/>
    <property type="match status" value="1"/>
</dbReference>
<evidence type="ECO:0000256" key="2">
    <source>
        <dbReference type="ARBA" id="ARBA00023125"/>
    </source>
</evidence>
<reference evidence="5" key="1">
    <citation type="submission" date="2021-11" db="EMBL/GenBank/DDBJ databases">
        <title>Isoprene-degrading acetogen.</title>
        <authorList>
            <person name="Yang Y."/>
            <person name="Jin H."/>
            <person name="Yan J."/>
        </authorList>
    </citation>
    <scope>NUCLEOTIDE SEQUENCE</scope>
    <source>
        <strain evidence="5">Berkeley</strain>
    </source>
</reference>
<dbReference type="Gene3D" id="3.40.1410.10">
    <property type="entry name" value="Chorismate lyase-like"/>
    <property type="match status" value="1"/>
</dbReference>